<dbReference type="EMBL" id="CP021404">
    <property type="protein sequence ID" value="ATI43065.1"/>
    <property type="molecule type" value="Genomic_DNA"/>
</dbReference>
<dbReference type="KEGG" id="cmag:CBW24_14335"/>
<sequence>MATPFEIARDFHRALLERELVRRGEVDAVHYLDDRMRLAERDGTADGQGGGTVRAAVFGAAEGYQVKINAVTGTPTGWYLEALATGGDETTPPDQMIDIARSAAAPPPDALLEIAAYETNADRTVFRARWTHTLGGIPIEGDYIEVLGNGARAKPFALSRHWRNPRPGAPPEER</sequence>
<gene>
    <name evidence="1" type="ORF">CBW24_14335</name>
</gene>
<protein>
    <submittedName>
        <fullName evidence="1">Uncharacterized protein</fullName>
    </submittedName>
</protein>
<proteinExistence type="predicted"/>
<name>A0A291M2W9_9RHOB</name>
<evidence type="ECO:0000313" key="1">
    <source>
        <dbReference type="EMBL" id="ATI43065.1"/>
    </source>
</evidence>
<organism evidence="1 2">
    <name type="scientific">Pacificitalea manganoxidans</name>
    <dbReference type="NCBI Taxonomy" id="1411902"/>
    <lineage>
        <taxon>Bacteria</taxon>
        <taxon>Pseudomonadati</taxon>
        <taxon>Pseudomonadota</taxon>
        <taxon>Alphaproteobacteria</taxon>
        <taxon>Rhodobacterales</taxon>
        <taxon>Paracoccaceae</taxon>
        <taxon>Pacificitalea</taxon>
    </lineage>
</organism>
<dbReference type="RefSeq" id="WP_097373967.1">
    <property type="nucleotide sequence ID" value="NZ_CP021404.1"/>
</dbReference>
<dbReference type="Proteomes" id="UP000219050">
    <property type="component" value="Chromosome"/>
</dbReference>
<evidence type="ECO:0000313" key="2">
    <source>
        <dbReference type="Proteomes" id="UP000219050"/>
    </source>
</evidence>
<accession>A0A291M2W9</accession>
<reference evidence="1 2" key="1">
    <citation type="submission" date="2017-05" db="EMBL/GenBank/DDBJ databases">
        <title>Comparative genomic and metabolic analysis of manganese-oxidizing mechanisms in Celeribater manganoxidans DY25T: its adaption to the environment of polymetallic nodule.</title>
        <authorList>
            <person name="Wang X."/>
        </authorList>
    </citation>
    <scope>NUCLEOTIDE SEQUENCE [LARGE SCALE GENOMIC DNA]</scope>
    <source>
        <strain evidence="1 2">DY25</strain>
    </source>
</reference>
<dbReference type="AlphaFoldDB" id="A0A291M2W9"/>
<keyword evidence="2" id="KW-1185">Reference proteome</keyword>